<dbReference type="Gene3D" id="3.30.530.20">
    <property type="match status" value="1"/>
</dbReference>
<evidence type="ECO:0000313" key="2">
    <source>
        <dbReference type="EMBL" id="GLK55926.1"/>
    </source>
</evidence>
<reference evidence="3 4" key="2">
    <citation type="submission" date="2021-01" db="EMBL/GenBank/DDBJ databases">
        <title>Genomic Encyclopedia of Type Strains, Phase IV (KMG-IV): sequencing the most valuable type-strain genomes for metagenomic binning, comparative biology and taxonomic classification.</title>
        <authorList>
            <person name="Goeker M."/>
        </authorList>
    </citation>
    <scope>NUCLEOTIDE SEQUENCE [LARGE SCALE GENOMIC DNA]</scope>
    <source>
        <strain evidence="3 4">DSM 6130</strain>
    </source>
</reference>
<keyword evidence="1" id="KW-0732">Signal</keyword>
<dbReference type="EMBL" id="JAFBCY010000001">
    <property type="protein sequence ID" value="MBM7850633.1"/>
    <property type="molecule type" value="Genomic_DNA"/>
</dbReference>
<dbReference type="Proteomes" id="UP000758856">
    <property type="component" value="Unassembled WGS sequence"/>
</dbReference>
<dbReference type="PANTHER" id="PTHR39332">
    <property type="entry name" value="BLL4707 PROTEIN"/>
    <property type="match status" value="1"/>
</dbReference>
<name>A0A9W6IVK8_9HYPH</name>
<dbReference type="Proteomes" id="UP001143400">
    <property type="component" value="Unassembled WGS sequence"/>
</dbReference>
<protein>
    <submittedName>
        <fullName evidence="2">MxaD family protein</fullName>
    </submittedName>
</protein>
<dbReference type="PANTHER" id="PTHR39332:SF7">
    <property type="entry name" value="SRPBCC FAMILY PROTEIN"/>
    <property type="match status" value="1"/>
</dbReference>
<evidence type="ECO:0000313" key="3">
    <source>
        <dbReference type="EMBL" id="MBM7850633.1"/>
    </source>
</evidence>
<evidence type="ECO:0000313" key="4">
    <source>
        <dbReference type="Proteomes" id="UP000758856"/>
    </source>
</evidence>
<organism evidence="2 5">
    <name type="scientific">Methylopila capsulata</name>
    <dbReference type="NCBI Taxonomy" id="61654"/>
    <lineage>
        <taxon>Bacteria</taxon>
        <taxon>Pseudomonadati</taxon>
        <taxon>Pseudomonadota</taxon>
        <taxon>Alphaproteobacteria</taxon>
        <taxon>Hyphomicrobiales</taxon>
        <taxon>Methylopilaceae</taxon>
        <taxon>Methylopila</taxon>
    </lineage>
</organism>
<evidence type="ECO:0000256" key="1">
    <source>
        <dbReference type="SAM" id="SignalP"/>
    </source>
</evidence>
<gene>
    <name evidence="2" type="ORF">GCM10008170_19450</name>
    <name evidence="3" type="ORF">JOD31_000845</name>
</gene>
<dbReference type="EMBL" id="BSFF01000002">
    <property type="protein sequence ID" value="GLK55926.1"/>
    <property type="molecule type" value="Genomic_DNA"/>
</dbReference>
<feature type="signal peptide" evidence="1">
    <location>
        <begin position="1"/>
        <end position="22"/>
    </location>
</feature>
<dbReference type="Pfam" id="PF10604">
    <property type="entry name" value="Polyketide_cyc2"/>
    <property type="match status" value="1"/>
</dbReference>
<reference evidence="2" key="3">
    <citation type="submission" date="2023-01" db="EMBL/GenBank/DDBJ databases">
        <authorList>
            <person name="Sun Q."/>
            <person name="Evtushenko L."/>
        </authorList>
    </citation>
    <scope>NUCLEOTIDE SEQUENCE</scope>
    <source>
        <strain evidence="2">VKM B-1606</strain>
    </source>
</reference>
<dbReference type="SUPFAM" id="SSF55961">
    <property type="entry name" value="Bet v1-like"/>
    <property type="match status" value="1"/>
</dbReference>
<dbReference type="InterPro" id="IPR023393">
    <property type="entry name" value="START-like_dom_sf"/>
</dbReference>
<dbReference type="CDD" id="cd07821">
    <property type="entry name" value="PYR_PYL_RCAR_like"/>
    <property type="match status" value="1"/>
</dbReference>
<dbReference type="RefSeq" id="WP_204949034.1">
    <property type="nucleotide sequence ID" value="NZ_BSFF01000002.1"/>
</dbReference>
<evidence type="ECO:0000313" key="5">
    <source>
        <dbReference type="Proteomes" id="UP001143400"/>
    </source>
</evidence>
<comment type="caution">
    <text evidence="2">The sequence shown here is derived from an EMBL/GenBank/DDBJ whole genome shotgun (WGS) entry which is preliminary data.</text>
</comment>
<feature type="chain" id="PRO_5040828240" evidence="1">
    <location>
        <begin position="23"/>
        <end position="157"/>
    </location>
</feature>
<keyword evidence="4" id="KW-1185">Reference proteome</keyword>
<proteinExistence type="predicted"/>
<dbReference type="AlphaFoldDB" id="A0A9W6IVK8"/>
<dbReference type="InterPro" id="IPR019587">
    <property type="entry name" value="Polyketide_cyclase/dehydratase"/>
</dbReference>
<reference evidence="2" key="1">
    <citation type="journal article" date="2014" name="Int. J. Syst. Evol. Microbiol.">
        <title>Complete genome sequence of Corynebacterium casei LMG S-19264T (=DSM 44701T), isolated from a smear-ripened cheese.</title>
        <authorList>
            <consortium name="US DOE Joint Genome Institute (JGI-PGF)"/>
            <person name="Walter F."/>
            <person name="Albersmeier A."/>
            <person name="Kalinowski J."/>
            <person name="Ruckert C."/>
        </authorList>
    </citation>
    <scope>NUCLEOTIDE SEQUENCE</scope>
    <source>
        <strain evidence="2">VKM B-1606</strain>
    </source>
</reference>
<accession>A0A9W6IVK8</accession>
<sequence>MRTATLFGAGVAAALAYGSANAAEVTRSIDIAAPAKKVWTTASPDFCGIGTFHPAIEKCVLADGGKTRTLSLKGGGTIVEKRLSWSAKTRSYSYAIVESPLPVADYTSTFTVKADGKKGSTVLWTSTFTPKGASEADAKKAIDGIYSSGLDALKAKL</sequence>